<dbReference type="EMBL" id="LBOI01000001">
    <property type="protein sequence ID" value="KKP32216.1"/>
    <property type="molecule type" value="Genomic_DNA"/>
</dbReference>
<evidence type="ECO:0000313" key="3">
    <source>
        <dbReference type="Proteomes" id="UP000034803"/>
    </source>
</evidence>
<dbReference type="SUPFAM" id="SSF53335">
    <property type="entry name" value="S-adenosyl-L-methionine-dependent methyltransferases"/>
    <property type="match status" value="1"/>
</dbReference>
<organism evidence="2 3">
    <name type="scientific">Candidatus Woesebacteria bacterium GW2011_GWC2_31_9</name>
    <dbReference type="NCBI Taxonomy" id="1618586"/>
    <lineage>
        <taxon>Bacteria</taxon>
        <taxon>Candidatus Woeseibacteriota</taxon>
    </lineage>
</organism>
<dbReference type="Gene3D" id="3.40.50.150">
    <property type="entry name" value="Vaccinia Virus protein VP39"/>
    <property type="match status" value="1"/>
</dbReference>
<protein>
    <recommendedName>
        <fullName evidence="1">Methyltransferase type 11 domain-containing protein</fullName>
    </recommendedName>
</protein>
<dbReference type="Pfam" id="PF08241">
    <property type="entry name" value="Methyltransf_11"/>
    <property type="match status" value="1"/>
</dbReference>
<accession>A0A0F9Z0Q3</accession>
<dbReference type="SUPFAM" id="SSF158997">
    <property type="entry name" value="Trm112p-like"/>
    <property type="match status" value="1"/>
</dbReference>
<dbReference type="InterPro" id="IPR029063">
    <property type="entry name" value="SAM-dependent_MTases_sf"/>
</dbReference>
<sequence>MRMKNDKLFVKILQSPCCGKTLKSTNELKCQKCGSVYSYKNNIPILITKTQLKEDAKNIKTAKDSRFNFEENKFIKSLFPPSDTLRIVNKENSLIRKLPKNGIALSIGSEIKSKKVINLDINPDMDIDIVADITSLPFKDNSLDLVICQYVLEHVKDIKKAVSEINRVLTPNGLVYISMPFLQLYHPSPSDYNRLTLDGLRFLMKNFHEVETGIGIGPASALAWILREFIASFFDNKFLHRITLFITGWLIFPLKYLDLFLVKKKHAYILASSFYYIGKKN</sequence>
<name>A0A0F9Z0Q3_9BACT</name>
<dbReference type="CDD" id="cd02440">
    <property type="entry name" value="AdoMet_MTases"/>
    <property type="match status" value="1"/>
</dbReference>
<evidence type="ECO:0000313" key="2">
    <source>
        <dbReference type="EMBL" id="KKP32216.1"/>
    </source>
</evidence>
<proteinExistence type="predicted"/>
<dbReference type="PANTHER" id="PTHR43591">
    <property type="entry name" value="METHYLTRANSFERASE"/>
    <property type="match status" value="1"/>
</dbReference>
<dbReference type="PANTHER" id="PTHR43591:SF24">
    <property type="entry name" value="2-METHOXY-6-POLYPRENYL-1,4-BENZOQUINOL METHYLASE, MITOCHONDRIAL"/>
    <property type="match status" value="1"/>
</dbReference>
<comment type="caution">
    <text evidence="2">The sequence shown here is derived from an EMBL/GenBank/DDBJ whole genome shotgun (WGS) entry which is preliminary data.</text>
</comment>
<gene>
    <name evidence="2" type="ORF">UR21_C0001G0012</name>
</gene>
<dbReference type="GO" id="GO:0008757">
    <property type="term" value="F:S-adenosylmethionine-dependent methyltransferase activity"/>
    <property type="evidence" value="ECO:0007669"/>
    <property type="project" value="InterPro"/>
</dbReference>
<dbReference type="InterPro" id="IPR013216">
    <property type="entry name" value="Methyltransf_11"/>
</dbReference>
<reference evidence="2 3" key="1">
    <citation type="journal article" date="2015" name="Nature">
        <title>rRNA introns, odd ribosomes, and small enigmatic genomes across a large radiation of phyla.</title>
        <authorList>
            <person name="Brown C.T."/>
            <person name="Hug L.A."/>
            <person name="Thomas B.C."/>
            <person name="Sharon I."/>
            <person name="Castelle C.J."/>
            <person name="Singh A."/>
            <person name="Wilkins M.J."/>
            <person name="Williams K.H."/>
            <person name="Banfield J.F."/>
        </authorList>
    </citation>
    <scope>NUCLEOTIDE SEQUENCE [LARGE SCALE GENOMIC DNA]</scope>
</reference>
<dbReference type="Proteomes" id="UP000034803">
    <property type="component" value="Unassembled WGS sequence"/>
</dbReference>
<feature type="domain" description="Methyltransferase type 11" evidence="1">
    <location>
        <begin position="114"/>
        <end position="177"/>
    </location>
</feature>
<dbReference type="AlphaFoldDB" id="A0A0F9Z0Q3"/>
<evidence type="ECO:0000259" key="1">
    <source>
        <dbReference type="Pfam" id="PF08241"/>
    </source>
</evidence>